<proteinExistence type="predicted"/>
<organism evidence="1 2">
    <name type="scientific">Rhizobium rosettiformans</name>
    <dbReference type="NCBI Taxonomy" id="1368430"/>
    <lineage>
        <taxon>Bacteria</taxon>
        <taxon>Pseudomonadati</taxon>
        <taxon>Pseudomonadota</taxon>
        <taxon>Alphaproteobacteria</taxon>
        <taxon>Hyphomicrobiales</taxon>
        <taxon>Rhizobiaceae</taxon>
        <taxon>Rhizobium/Agrobacterium group</taxon>
        <taxon>Rhizobium</taxon>
    </lineage>
</organism>
<protein>
    <submittedName>
        <fullName evidence="1">Uncharacterized protein</fullName>
    </submittedName>
</protein>
<accession>A0ABX7F0D1</accession>
<reference evidence="1 2" key="1">
    <citation type="submission" date="2018-09" db="EMBL/GenBank/DDBJ databases">
        <title>Rhizobium sp. MAE2-X.</title>
        <authorList>
            <person name="Lee Y."/>
            <person name="Jeon C.O."/>
        </authorList>
    </citation>
    <scope>NUCLEOTIDE SEQUENCE [LARGE SCALE GENOMIC DNA]</scope>
    <source>
        <strain evidence="1 2">MAE2-X</strain>
    </source>
</reference>
<evidence type="ECO:0000313" key="2">
    <source>
        <dbReference type="Proteomes" id="UP000596351"/>
    </source>
</evidence>
<dbReference type="Proteomes" id="UP000596351">
    <property type="component" value="Chromosome"/>
</dbReference>
<keyword evidence="2" id="KW-1185">Reference proteome</keyword>
<dbReference type="EMBL" id="CP032405">
    <property type="protein sequence ID" value="QRF53543.1"/>
    <property type="molecule type" value="Genomic_DNA"/>
</dbReference>
<gene>
    <name evidence="1" type="ORF">D4A92_19860</name>
</gene>
<dbReference type="RefSeq" id="WP_203016787.1">
    <property type="nucleotide sequence ID" value="NZ_CP032405.1"/>
</dbReference>
<name>A0ABX7F0D1_9HYPH</name>
<evidence type="ECO:0000313" key="1">
    <source>
        <dbReference type="EMBL" id="QRF53543.1"/>
    </source>
</evidence>
<sequence>MRPLPKPSKELDRIVRQLRPHIGSEEVTLPGASFDMLVSMLINIRKMAENLEREAGALRLAEASRHGRAAVEKLATEQFEALVIDPDGKIIRPEFGKGGK</sequence>